<dbReference type="RefSeq" id="WP_161816356.1">
    <property type="nucleotide sequence ID" value="NZ_BLJN01000010.1"/>
</dbReference>
<gene>
    <name evidence="1" type="ORF">GCM10011487_67750</name>
</gene>
<comment type="caution">
    <text evidence="1">The sequence shown here is derived from an EMBL/GenBank/DDBJ whole genome shotgun (WGS) entry which is preliminary data.</text>
</comment>
<dbReference type="Gene3D" id="2.10.70.10">
    <property type="entry name" value="Complement Module, domain 1"/>
    <property type="match status" value="1"/>
</dbReference>
<evidence type="ECO:0000313" key="2">
    <source>
        <dbReference type="Proteomes" id="UP000445000"/>
    </source>
</evidence>
<keyword evidence="2" id="KW-1185">Reference proteome</keyword>
<name>A0A829YN50_9GAMM</name>
<reference evidence="2" key="1">
    <citation type="submission" date="2020-01" db="EMBL/GenBank/DDBJ databases">
        <title>'Steroidobacter agaridevorans' sp. nov., agar-degrading bacteria isolated from rhizosphere soils.</title>
        <authorList>
            <person name="Ikenaga M."/>
            <person name="Kataoka M."/>
            <person name="Murouchi A."/>
            <person name="Katsuragi S."/>
            <person name="Sakai M."/>
        </authorList>
    </citation>
    <scope>NUCLEOTIDE SEQUENCE [LARGE SCALE GENOMIC DNA]</scope>
    <source>
        <strain evidence="2">YU21-B</strain>
    </source>
</reference>
<accession>A0A829YN50</accession>
<evidence type="ECO:0008006" key="3">
    <source>
        <dbReference type="Google" id="ProtNLM"/>
    </source>
</evidence>
<dbReference type="InterPro" id="IPR019600">
    <property type="entry name" value="Hemin_uptake_protein_HemP"/>
</dbReference>
<evidence type="ECO:0000313" key="1">
    <source>
        <dbReference type="EMBL" id="GFE84775.1"/>
    </source>
</evidence>
<dbReference type="AlphaFoldDB" id="A0A829YN50"/>
<organism evidence="1 2">
    <name type="scientific">Steroidobacter agaridevorans</name>
    <dbReference type="NCBI Taxonomy" id="2695856"/>
    <lineage>
        <taxon>Bacteria</taxon>
        <taxon>Pseudomonadati</taxon>
        <taxon>Pseudomonadota</taxon>
        <taxon>Gammaproteobacteria</taxon>
        <taxon>Steroidobacterales</taxon>
        <taxon>Steroidobacteraceae</taxon>
        <taxon>Steroidobacter</taxon>
    </lineage>
</organism>
<sequence>MLQPQPKTPLRPAEVRSPATELARLPAIPLLRSEELFGKAREILIEHSGGYYRLRVTHSNKLILTK</sequence>
<proteinExistence type="predicted"/>
<dbReference type="EMBL" id="BLJN01000010">
    <property type="protein sequence ID" value="GFE84775.1"/>
    <property type="molecule type" value="Genomic_DNA"/>
</dbReference>
<dbReference type="Proteomes" id="UP000445000">
    <property type="component" value="Unassembled WGS sequence"/>
</dbReference>
<protein>
    <recommendedName>
        <fullName evidence="3">Hemin uptake protein HemP</fullName>
    </recommendedName>
</protein>
<dbReference type="Pfam" id="PF10636">
    <property type="entry name" value="hemP"/>
    <property type="match status" value="1"/>
</dbReference>